<evidence type="ECO:0000256" key="1">
    <source>
        <dbReference type="SAM" id="Phobius"/>
    </source>
</evidence>
<organism evidence="2 3">
    <name type="scientific">Methanorbis rubei</name>
    <dbReference type="NCBI Taxonomy" id="3028300"/>
    <lineage>
        <taxon>Archaea</taxon>
        <taxon>Methanobacteriati</taxon>
        <taxon>Methanobacteriota</taxon>
        <taxon>Stenosarchaea group</taxon>
        <taxon>Methanomicrobia</taxon>
        <taxon>Methanomicrobiales</taxon>
        <taxon>Methanocorpusculaceae</taxon>
        <taxon>Methanorbis</taxon>
    </lineage>
</organism>
<keyword evidence="1" id="KW-0472">Membrane</keyword>
<evidence type="ECO:0000313" key="3">
    <source>
        <dbReference type="Proteomes" id="UP001283212"/>
    </source>
</evidence>
<sequence length="388" mass="42901">MITKYLLLPLILLLLISPCTALSDSAAENDQFTPPAYGFIFASDEIDATTPDKKTAEAFMSSEKGTMILNALIQKNTPEAVPNEILSLTLKNFSYHTADDRVIIQDITVSDLFSRMNTTFTGYGWGGSYETHEYIEISVGDPASRADLKNAWNFIQETAKLNGFTKTIPAIFANIQFIANPYVPEEKYLDIPNATLTLPASGVISVSEEIDATAPDKKTAEAFFGSPAADIVFDAISHRKNQTPLTLKDFPYTTPDGSIIVRDITAAELFSSMNTTFSAYGWLTSVDTHEYIEIAIEDRASRSDLINLWNFIQQTAKLNGFEKIIPVRFVTIQFTSNMEDPTCIYWYENGTTTCNYDVAPIPTKSPVPIIGILGGFGITAVLFGRKHR</sequence>
<keyword evidence="3" id="KW-1185">Reference proteome</keyword>
<feature type="transmembrane region" description="Helical" evidence="1">
    <location>
        <begin position="367"/>
        <end position="384"/>
    </location>
</feature>
<protein>
    <submittedName>
        <fullName evidence="2">Uncharacterized protein</fullName>
    </submittedName>
</protein>
<keyword evidence="1" id="KW-0812">Transmembrane</keyword>
<dbReference type="AlphaFoldDB" id="A0AAE4MIB1"/>
<name>A0AAE4MIB1_9EURY</name>
<dbReference type="EMBL" id="JAWDKB010000009">
    <property type="protein sequence ID" value="MDV0444417.1"/>
    <property type="molecule type" value="Genomic_DNA"/>
</dbReference>
<reference evidence="2 3" key="1">
    <citation type="submission" date="2023-06" db="EMBL/GenBank/DDBJ databases">
        <title>Genome sequence of Methancorpusculaceae sp. Cs1.</title>
        <authorList>
            <person name="Protasov E."/>
            <person name="Platt K."/>
            <person name="Poehlein A."/>
            <person name="Daniel R."/>
            <person name="Brune A."/>
        </authorList>
    </citation>
    <scope>NUCLEOTIDE SEQUENCE [LARGE SCALE GENOMIC DNA]</scope>
    <source>
        <strain evidence="2 3">Cs1</strain>
    </source>
</reference>
<evidence type="ECO:0000313" key="2">
    <source>
        <dbReference type="EMBL" id="MDV0444417.1"/>
    </source>
</evidence>
<comment type="caution">
    <text evidence="2">The sequence shown here is derived from an EMBL/GenBank/DDBJ whole genome shotgun (WGS) entry which is preliminary data.</text>
</comment>
<accession>A0AAE4MIB1</accession>
<keyword evidence="1" id="KW-1133">Transmembrane helix</keyword>
<dbReference type="RefSeq" id="WP_338096915.1">
    <property type="nucleotide sequence ID" value="NZ_JAWDKB010000009.1"/>
</dbReference>
<gene>
    <name evidence="2" type="ORF">McpCs1_18280</name>
</gene>
<dbReference type="Proteomes" id="UP001283212">
    <property type="component" value="Unassembled WGS sequence"/>
</dbReference>
<proteinExistence type="predicted"/>